<keyword evidence="2 3" id="KW-0472">Membrane</keyword>
<protein>
    <recommendedName>
        <fullName evidence="6">Mce-associated membrane protein</fullName>
    </recommendedName>
</protein>
<dbReference type="PANTHER" id="PTHR37042">
    <property type="entry name" value="OUTER MEMBRANE PROTEIN RV1973"/>
    <property type="match status" value="1"/>
</dbReference>
<evidence type="ECO:0000256" key="2">
    <source>
        <dbReference type="ARBA" id="ARBA00023136"/>
    </source>
</evidence>
<sequence length="182" mass="19925">MTIAKIVRRVPLWTAARIEGWSRRRKTLVLVPLAVWLIALIAAVTVMGIRIQHNDSVDSARSSALAAADTSVPKLLSYRADSAEQDLDVAANLLTGDFKNRFRSLVKDTIIPVATEHQTVTKASVAGKSVVDATSDSATVLMFIDQTTSSKESPQPRLDASRVRIRLNHVGDQWLISELQPV</sequence>
<evidence type="ECO:0000256" key="3">
    <source>
        <dbReference type="SAM" id="Phobius"/>
    </source>
</evidence>
<evidence type="ECO:0000313" key="5">
    <source>
        <dbReference type="Proteomes" id="UP000215506"/>
    </source>
</evidence>
<gene>
    <name evidence="4" type="ORF">B7C42_06673</name>
</gene>
<dbReference type="GO" id="GO:0016020">
    <property type="term" value="C:membrane"/>
    <property type="evidence" value="ECO:0007669"/>
    <property type="project" value="UniProtKB-SubCell"/>
</dbReference>
<dbReference type="EMBL" id="NGAF01000021">
    <property type="protein sequence ID" value="OXR41275.1"/>
    <property type="molecule type" value="Genomic_DNA"/>
</dbReference>
<comment type="subcellular location">
    <subcellularLocation>
        <location evidence="1">Membrane</location>
    </subcellularLocation>
</comment>
<organism evidence="4 5">
    <name type="scientific">Nocardia cerradoensis</name>
    <dbReference type="NCBI Taxonomy" id="85688"/>
    <lineage>
        <taxon>Bacteria</taxon>
        <taxon>Bacillati</taxon>
        <taxon>Actinomycetota</taxon>
        <taxon>Actinomycetes</taxon>
        <taxon>Mycobacteriales</taxon>
        <taxon>Nocardiaceae</taxon>
        <taxon>Nocardia</taxon>
    </lineage>
</organism>
<comment type="caution">
    <text evidence="4">The sequence shown here is derived from an EMBL/GenBank/DDBJ whole genome shotgun (WGS) entry which is preliminary data.</text>
</comment>
<evidence type="ECO:0000256" key="1">
    <source>
        <dbReference type="ARBA" id="ARBA00004370"/>
    </source>
</evidence>
<dbReference type="PANTHER" id="PTHR37042:SF4">
    <property type="entry name" value="OUTER MEMBRANE PROTEIN RV1973"/>
    <property type="match status" value="1"/>
</dbReference>
<accession>A0A231GXI7</accession>
<dbReference type="AlphaFoldDB" id="A0A231GXI7"/>
<name>A0A231GXI7_9NOCA</name>
<dbReference type="Proteomes" id="UP000215506">
    <property type="component" value="Unassembled WGS sequence"/>
</dbReference>
<proteinExistence type="predicted"/>
<keyword evidence="3" id="KW-0812">Transmembrane</keyword>
<keyword evidence="5" id="KW-1185">Reference proteome</keyword>
<evidence type="ECO:0008006" key="6">
    <source>
        <dbReference type="Google" id="ProtNLM"/>
    </source>
</evidence>
<dbReference type="RefSeq" id="WP_094027706.1">
    <property type="nucleotide sequence ID" value="NZ_NGAF01000021.1"/>
</dbReference>
<evidence type="ECO:0000313" key="4">
    <source>
        <dbReference type="EMBL" id="OXR41275.1"/>
    </source>
</evidence>
<keyword evidence="3" id="KW-1133">Transmembrane helix</keyword>
<reference evidence="4 5" key="1">
    <citation type="submission" date="2017-07" db="EMBL/GenBank/DDBJ databases">
        <title>First draft Genome Sequence of Nocardia cerradoensis isolated from human infection.</title>
        <authorList>
            <person name="Carrasco G."/>
        </authorList>
    </citation>
    <scope>NUCLEOTIDE SEQUENCE [LARGE SCALE GENOMIC DNA]</scope>
    <source>
        <strain evidence="4 5">CNM20130759</strain>
    </source>
</reference>
<feature type="transmembrane region" description="Helical" evidence="3">
    <location>
        <begin position="27"/>
        <end position="49"/>
    </location>
</feature>